<gene>
    <name evidence="1" type="ORF">HU200_026950</name>
</gene>
<protein>
    <submittedName>
        <fullName evidence="1">Uncharacterized protein</fullName>
    </submittedName>
</protein>
<dbReference type="Proteomes" id="UP000636709">
    <property type="component" value="Unassembled WGS sequence"/>
</dbReference>
<accession>A0A835ERM2</accession>
<reference evidence="1" key="1">
    <citation type="submission" date="2020-07" db="EMBL/GenBank/DDBJ databases">
        <title>Genome sequence and genetic diversity analysis of an under-domesticated orphan crop, white fonio (Digitaria exilis).</title>
        <authorList>
            <person name="Bennetzen J.L."/>
            <person name="Chen S."/>
            <person name="Ma X."/>
            <person name="Wang X."/>
            <person name="Yssel A.E.J."/>
            <person name="Chaluvadi S.R."/>
            <person name="Johnson M."/>
            <person name="Gangashetty P."/>
            <person name="Hamidou F."/>
            <person name="Sanogo M.D."/>
            <person name="Zwaenepoel A."/>
            <person name="Wallace J."/>
            <person name="Van De Peer Y."/>
            <person name="Van Deynze A."/>
        </authorList>
    </citation>
    <scope>NUCLEOTIDE SEQUENCE</scope>
    <source>
        <tissue evidence="1">Leaves</tissue>
    </source>
</reference>
<evidence type="ECO:0000313" key="1">
    <source>
        <dbReference type="EMBL" id="KAF8715983.1"/>
    </source>
</evidence>
<evidence type="ECO:0000313" key="2">
    <source>
        <dbReference type="Proteomes" id="UP000636709"/>
    </source>
</evidence>
<proteinExistence type="predicted"/>
<keyword evidence="2" id="KW-1185">Reference proteome</keyword>
<sequence>MDAAAPRPSSYAITAETTGLDVDPDLAGHGRGRDLVLHLTVTETHKWFGIGGRSALLRRPRSLRRQAWTALPCPAAGYLQCSGECRRLMVRLTTQELRKDEALRRMIPMAYCNDAVPTGVEALVAERAAALTTDSCRRACRCEVAFRIDIEVVYDEVEVLLQACADAGELSGAGDGDGDAPPCAIDVAAGLRGGDDDVAAGVRARLP</sequence>
<organism evidence="1 2">
    <name type="scientific">Digitaria exilis</name>
    <dbReference type="NCBI Taxonomy" id="1010633"/>
    <lineage>
        <taxon>Eukaryota</taxon>
        <taxon>Viridiplantae</taxon>
        <taxon>Streptophyta</taxon>
        <taxon>Embryophyta</taxon>
        <taxon>Tracheophyta</taxon>
        <taxon>Spermatophyta</taxon>
        <taxon>Magnoliopsida</taxon>
        <taxon>Liliopsida</taxon>
        <taxon>Poales</taxon>
        <taxon>Poaceae</taxon>
        <taxon>PACMAD clade</taxon>
        <taxon>Panicoideae</taxon>
        <taxon>Panicodae</taxon>
        <taxon>Paniceae</taxon>
        <taxon>Anthephorinae</taxon>
        <taxon>Digitaria</taxon>
    </lineage>
</organism>
<comment type="caution">
    <text evidence="1">The sequence shown here is derived from an EMBL/GenBank/DDBJ whole genome shotgun (WGS) entry which is preliminary data.</text>
</comment>
<dbReference type="EMBL" id="JACEFO010001730">
    <property type="protein sequence ID" value="KAF8715983.1"/>
    <property type="molecule type" value="Genomic_DNA"/>
</dbReference>
<name>A0A835ERM2_9POAL</name>
<dbReference type="AlphaFoldDB" id="A0A835ERM2"/>